<dbReference type="SUPFAM" id="SSF56672">
    <property type="entry name" value="DNA/RNA polymerases"/>
    <property type="match status" value="1"/>
</dbReference>
<dbReference type="Gene3D" id="3.10.10.10">
    <property type="entry name" value="HIV Type 1 Reverse Transcriptase, subunit A, domain 1"/>
    <property type="match status" value="1"/>
</dbReference>
<keyword evidence="7" id="KW-0695">RNA-directed DNA polymerase</keyword>
<dbReference type="InterPro" id="IPR036875">
    <property type="entry name" value="Znf_CCHC_sf"/>
</dbReference>
<keyword evidence="8" id="KW-0479">Metal-binding</keyword>
<name>A0A0C2NKR1_THEKT</name>
<organism evidence="11 12">
    <name type="scientific">Thelohanellus kitauei</name>
    <name type="common">Myxosporean</name>
    <dbReference type="NCBI Taxonomy" id="669202"/>
    <lineage>
        <taxon>Eukaryota</taxon>
        <taxon>Metazoa</taxon>
        <taxon>Cnidaria</taxon>
        <taxon>Myxozoa</taxon>
        <taxon>Myxosporea</taxon>
        <taxon>Bivalvulida</taxon>
        <taxon>Platysporina</taxon>
        <taxon>Myxobolidae</taxon>
        <taxon>Thelohanellus</taxon>
    </lineage>
</organism>
<comment type="caution">
    <text evidence="11">The sequence shown here is derived from an EMBL/GenBank/DDBJ whole genome shotgun (WGS) entry which is preliminary data.</text>
</comment>
<reference evidence="11 12" key="1">
    <citation type="journal article" date="2014" name="Genome Biol. Evol.">
        <title>The genome of the myxosporean Thelohanellus kitauei shows adaptations to nutrient acquisition within its fish host.</title>
        <authorList>
            <person name="Yang Y."/>
            <person name="Xiong J."/>
            <person name="Zhou Z."/>
            <person name="Huo F."/>
            <person name="Miao W."/>
            <person name="Ran C."/>
            <person name="Liu Y."/>
            <person name="Zhang J."/>
            <person name="Feng J."/>
            <person name="Wang M."/>
            <person name="Wang M."/>
            <person name="Wang L."/>
            <person name="Yao B."/>
        </authorList>
    </citation>
    <scope>NUCLEOTIDE SEQUENCE [LARGE SCALE GENOMIC DNA]</scope>
    <source>
        <strain evidence="11">Wuqing</strain>
    </source>
</reference>
<dbReference type="GO" id="GO:0004519">
    <property type="term" value="F:endonuclease activity"/>
    <property type="evidence" value="ECO:0007669"/>
    <property type="project" value="UniProtKB-KW"/>
</dbReference>
<proteinExistence type="predicted"/>
<dbReference type="InterPro" id="IPR043128">
    <property type="entry name" value="Rev_trsase/Diguanyl_cyclase"/>
</dbReference>
<dbReference type="SUPFAM" id="SSF57756">
    <property type="entry name" value="Retrovirus zinc finger-like domains"/>
    <property type="match status" value="1"/>
</dbReference>
<evidence type="ECO:0000256" key="1">
    <source>
        <dbReference type="ARBA" id="ARBA00022670"/>
    </source>
</evidence>
<evidence type="ECO:0000256" key="5">
    <source>
        <dbReference type="ARBA" id="ARBA00022759"/>
    </source>
</evidence>
<protein>
    <submittedName>
        <fullName evidence="11">Transposon Ty3-G Gag-Pol polyprotein</fullName>
    </submittedName>
</protein>
<dbReference type="PROSITE" id="PS00141">
    <property type="entry name" value="ASP_PROTEASE"/>
    <property type="match status" value="1"/>
</dbReference>
<dbReference type="PROSITE" id="PS50878">
    <property type="entry name" value="RT_POL"/>
    <property type="match status" value="1"/>
</dbReference>
<dbReference type="FunFam" id="3.10.10.10:FF:000007">
    <property type="entry name" value="Retrovirus-related Pol polyprotein from transposon 17.6-like Protein"/>
    <property type="match status" value="1"/>
</dbReference>
<evidence type="ECO:0000313" key="11">
    <source>
        <dbReference type="EMBL" id="KII74577.1"/>
    </source>
</evidence>
<dbReference type="InterPro" id="IPR053134">
    <property type="entry name" value="RNA-dir_DNA_polymerase"/>
</dbReference>
<dbReference type="GO" id="GO:0003964">
    <property type="term" value="F:RNA-directed DNA polymerase activity"/>
    <property type="evidence" value="ECO:0007669"/>
    <property type="project" value="UniProtKB-KW"/>
</dbReference>
<dbReference type="PROSITE" id="PS50158">
    <property type="entry name" value="ZF_CCHC"/>
    <property type="match status" value="1"/>
</dbReference>
<dbReference type="Pfam" id="PF00078">
    <property type="entry name" value="RVT_1"/>
    <property type="match status" value="1"/>
</dbReference>
<keyword evidence="3" id="KW-0548">Nucleotidyltransferase</keyword>
<evidence type="ECO:0000256" key="8">
    <source>
        <dbReference type="PROSITE-ProRule" id="PRU00047"/>
    </source>
</evidence>
<evidence type="ECO:0000259" key="9">
    <source>
        <dbReference type="PROSITE" id="PS50158"/>
    </source>
</evidence>
<accession>A0A0C2NKR1</accession>
<feature type="domain" description="CCHC-type" evidence="9">
    <location>
        <begin position="13"/>
        <end position="27"/>
    </location>
</feature>
<dbReference type="PANTHER" id="PTHR24559">
    <property type="entry name" value="TRANSPOSON TY3-I GAG-POL POLYPROTEIN"/>
    <property type="match status" value="1"/>
</dbReference>
<dbReference type="InterPro" id="IPR021109">
    <property type="entry name" value="Peptidase_aspartic_dom_sf"/>
</dbReference>
<evidence type="ECO:0000259" key="10">
    <source>
        <dbReference type="PROSITE" id="PS50878"/>
    </source>
</evidence>
<dbReference type="Proteomes" id="UP000031668">
    <property type="component" value="Unassembled WGS sequence"/>
</dbReference>
<sequence length="408" mass="46579">MELASVRPTNQQKCFNCHKIGHIVRYCLSRNRFDRRTPGDYNRNRGAPTVQARYNNRQVHALIDTGASVSMIRYDIISNINDNKNKPIHGVLMANGLPCDVIGEIDISLSFDDVSITHRVLVSKNLFLPIILGVDFIYKHCPYIDFHSNKLVIANREIIMKTEKIPQSKNFNNHNIYDDIESLISTCDTNCSVKSHIRNLLKSHVDVFSTGEVDVCKCLDFEHETNTGEANPIKQTYRRHPIHKLRDLKSILDKLLEKNIIRPSKSAWSSPVVLVNKKSGGVRLCVDYRSLNNLTASDAYPIPRIDETLDRLHGVKWFSSFDLSCGYWQIPIIEADKSKTAFSTPLGFFEFNVMPFGLKNAAATFQRAIESIFSEINSNKILIYLDDIVIYSDTEDEHFNALRDILNE</sequence>
<dbReference type="GO" id="GO:0008270">
    <property type="term" value="F:zinc ion binding"/>
    <property type="evidence" value="ECO:0007669"/>
    <property type="project" value="UniProtKB-KW"/>
</dbReference>
<dbReference type="InterPro" id="IPR001969">
    <property type="entry name" value="Aspartic_peptidase_AS"/>
</dbReference>
<dbReference type="OrthoDB" id="5990438at2759"/>
<keyword evidence="8" id="KW-0863">Zinc-finger</keyword>
<keyword evidence="2" id="KW-0808">Transferase</keyword>
<keyword evidence="4" id="KW-0540">Nuclease</keyword>
<dbReference type="InterPro" id="IPR043502">
    <property type="entry name" value="DNA/RNA_pol_sf"/>
</dbReference>
<dbReference type="GO" id="GO:0006508">
    <property type="term" value="P:proteolysis"/>
    <property type="evidence" value="ECO:0007669"/>
    <property type="project" value="UniProtKB-KW"/>
</dbReference>
<evidence type="ECO:0000256" key="7">
    <source>
        <dbReference type="ARBA" id="ARBA00022918"/>
    </source>
</evidence>
<dbReference type="Gene3D" id="2.40.70.10">
    <property type="entry name" value="Acid Proteases"/>
    <property type="match status" value="1"/>
</dbReference>
<keyword evidence="6" id="KW-0378">Hydrolase</keyword>
<evidence type="ECO:0000256" key="2">
    <source>
        <dbReference type="ARBA" id="ARBA00022679"/>
    </source>
</evidence>
<dbReference type="GO" id="GO:0004190">
    <property type="term" value="F:aspartic-type endopeptidase activity"/>
    <property type="evidence" value="ECO:0007669"/>
    <property type="project" value="InterPro"/>
</dbReference>
<keyword evidence="5" id="KW-0255">Endonuclease</keyword>
<dbReference type="SUPFAM" id="SSF50630">
    <property type="entry name" value="Acid proteases"/>
    <property type="match status" value="1"/>
</dbReference>
<gene>
    <name evidence="11" type="ORF">RF11_16187</name>
</gene>
<dbReference type="InterPro" id="IPR001878">
    <property type="entry name" value="Znf_CCHC"/>
</dbReference>
<evidence type="ECO:0000256" key="3">
    <source>
        <dbReference type="ARBA" id="ARBA00022695"/>
    </source>
</evidence>
<dbReference type="InterPro" id="IPR018061">
    <property type="entry name" value="Retropepsins"/>
</dbReference>
<keyword evidence="8" id="KW-0862">Zinc</keyword>
<dbReference type="AlphaFoldDB" id="A0A0C2NKR1"/>
<dbReference type="EMBL" id="JWZT01000358">
    <property type="protein sequence ID" value="KII74577.1"/>
    <property type="molecule type" value="Genomic_DNA"/>
</dbReference>
<evidence type="ECO:0000256" key="6">
    <source>
        <dbReference type="ARBA" id="ARBA00022801"/>
    </source>
</evidence>
<feature type="domain" description="Reverse transcriptase" evidence="10">
    <location>
        <begin position="256"/>
        <end position="408"/>
    </location>
</feature>
<dbReference type="PANTHER" id="PTHR24559:SF444">
    <property type="entry name" value="REVERSE TRANSCRIPTASE DOMAIN-CONTAINING PROTEIN"/>
    <property type="match status" value="1"/>
</dbReference>
<dbReference type="CDD" id="cd01647">
    <property type="entry name" value="RT_LTR"/>
    <property type="match status" value="1"/>
</dbReference>
<evidence type="ECO:0000256" key="4">
    <source>
        <dbReference type="ARBA" id="ARBA00022722"/>
    </source>
</evidence>
<dbReference type="InterPro" id="IPR000477">
    <property type="entry name" value="RT_dom"/>
</dbReference>
<keyword evidence="12" id="KW-1185">Reference proteome</keyword>
<dbReference type="OMA" id="CENCPIT"/>
<dbReference type="GO" id="GO:0003676">
    <property type="term" value="F:nucleic acid binding"/>
    <property type="evidence" value="ECO:0007669"/>
    <property type="project" value="InterPro"/>
</dbReference>
<dbReference type="Gene3D" id="3.30.70.270">
    <property type="match status" value="1"/>
</dbReference>
<keyword evidence="1" id="KW-0645">Protease</keyword>
<dbReference type="CDD" id="cd00303">
    <property type="entry name" value="retropepsin_like"/>
    <property type="match status" value="1"/>
</dbReference>
<evidence type="ECO:0000313" key="12">
    <source>
        <dbReference type="Proteomes" id="UP000031668"/>
    </source>
</evidence>
<dbReference type="Pfam" id="PF00077">
    <property type="entry name" value="RVP"/>
    <property type="match status" value="1"/>
</dbReference>